<accession>A0A8W8J643</accession>
<dbReference type="SMART" id="SM00255">
    <property type="entry name" value="TIR"/>
    <property type="match status" value="1"/>
</dbReference>
<dbReference type="InterPro" id="IPR000157">
    <property type="entry name" value="TIR_dom"/>
</dbReference>
<dbReference type="PANTHER" id="PTHR16253:SF0">
    <property type="entry name" value="TETRATRICOPEPTIDE REPEAT PROTEIN 22"/>
    <property type="match status" value="1"/>
</dbReference>
<feature type="domain" description="TIR" evidence="1">
    <location>
        <begin position="52"/>
        <end position="188"/>
    </location>
</feature>
<dbReference type="InterPro" id="IPR008983">
    <property type="entry name" value="Tumour_necrosis_fac-like_dom"/>
</dbReference>
<dbReference type="SUPFAM" id="SSF49842">
    <property type="entry name" value="TNF-like"/>
    <property type="match status" value="1"/>
</dbReference>
<dbReference type="Proteomes" id="UP000005408">
    <property type="component" value="Unassembled WGS sequence"/>
</dbReference>
<dbReference type="PRINTS" id="PR00007">
    <property type="entry name" value="COMPLEMNTC1Q"/>
</dbReference>
<sequence length="798" mass="91188">MAETIKRLGSIIENFVKEKSKKVGLFHEDTRKEPHDEEEQYNEMLYELPPGKDYHFYIAHSDKDSFQASVICRELESRFLLNCFIDIRDFPVGSDIIIEIEDGITKSANVLLLLSPHYLNDEWFDYAITRAVLISHQSSFNLKIIPVILRDIDTGCNLPPLLKHYNCIEIQKESDCCAKIMEAIYHAEEDKIQAIQIGRDLESRFFLRCMISDRDFVIGTACLAVKFSYDPNFHLQIIPLRLRDLGAVGDLPLFLKPYEFIDAQIESDIPAQINKALYHIGSELTSSKNSHSLFNDLVHWSRMQKRRKHCLFMEPDAQEKVCDKTRKNELLYKLPPIKKYHIYISHAAAQETQAKLIGKALESRFLLRCLISTCDYSSDRTICDNMHHELLKRVSVLLLLSPEFFKSKLCDVEARLAVQLSYDLNFDLKIIPVLVHDLNADTELPLFLQPFACIDALREVDCSAQIKEAFYKSVSEVMGAESSKIPLRKDRPRTEITDIKEKCVSLVTATQKNTCDKEKNHKMFYELPPSKKYHLYIAHSAVDETKVMQISNDLENRFNLRCMIPVLDFIPGKSTRENIHCEMETSVNVLLFLSPEFISSYFGNMEARLAVQMAYDQNFNLRIIPVILRDLNGDSDLPPFLKPFACIDAEEEDDCPAKIAEVFYYTDPKQEVAFTAAVTSLSTTWNSGTLMFDVIITNVGNGYNPRSGVFTSPGKGTYVFYVSALEYSQQYLGLEIVLNNVSKVRLIGESAAAYQTGTNMVVLNLQKGDSVWVRHHRGKGYYSHSIPVTTFSGFLLPS</sequence>
<evidence type="ECO:0000259" key="1">
    <source>
        <dbReference type="PROSITE" id="PS50104"/>
    </source>
</evidence>
<dbReference type="PANTHER" id="PTHR16253">
    <property type="entry name" value="TETRATRICOPEPTIDE REPEAT PROTEIN 22"/>
    <property type="match status" value="1"/>
</dbReference>
<reference evidence="3" key="1">
    <citation type="submission" date="2022-08" db="UniProtKB">
        <authorList>
            <consortium name="EnsemblMetazoa"/>
        </authorList>
    </citation>
    <scope>IDENTIFICATION</scope>
    <source>
        <strain evidence="3">05x7-T-G4-1.051#20</strain>
    </source>
</reference>
<evidence type="ECO:0000259" key="2">
    <source>
        <dbReference type="PROSITE" id="PS50871"/>
    </source>
</evidence>
<dbReference type="PROSITE" id="PS50871">
    <property type="entry name" value="C1Q"/>
    <property type="match status" value="1"/>
</dbReference>
<feature type="domain" description="TIR" evidence="1">
    <location>
        <begin position="531"/>
        <end position="682"/>
    </location>
</feature>
<dbReference type="EnsemblMetazoa" id="G17413.1">
    <property type="protein sequence ID" value="G17413.1:cds"/>
    <property type="gene ID" value="G17413"/>
</dbReference>
<organism evidence="3 4">
    <name type="scientific">Magallana gigas</name>
    <name type="common">Pacific oyster</name>
    <name type="synonym">Crassostrea gigas</name>
    <dbReference type="NCBI Taxonomy" id="29159"/>
    <lineage>
        <taxon>Eukaryota</taxon>
        <taxon>Metazoa</taxon>
        <taxon>Spiralia</taxon>
        <taxon>Lophotrochozoa</taxon>
        <taxon>Mollusca</taxon>
        <taxon>Bivalvia</taxon>
        <taxon>Autobranchia</taxon>
        <taxon>Pteriomorphia</taxon>
        <taxon>Ostreida</taxon>
        <taxon>Ostreoidea</taxon>
        <taxon>Ostreidae</taxon>
        <taxon>Magallana</taxon>
    </lineage>
</organism>
<name>A0A8W8J643_MAGGI</name>
<keyword evidence="4" id="KW-1185">Reference proteome</keyword>
<evidence type="ECO:0000313" key="4">
    <source>
        <dbReference type="Proteomes" id="UP000005408"/>
    </source>
</evidence>
<dbReference type="Gene3D" id="2.60.120.40">
    <property type="match status" value="1"/>
</dbReference>
<dbReference type="Pfam" id="PF13676">
    <property type="entry name" value="TIR_2"/>
    <property type="match status" value="3"/>
</dbReference>
<dbReference type="AlphaFoldDB" id="A0A8W8J643"/>
<feature type="domain" description="TIR" evidence="1">
    <location>
        <begin position="338"/>
        <end position="478"/>
    </location>
</feature>
<dbReference type="InterPro" id="IPR001073">
    <property type="entry name" value="C1q_dom"/>
</dbReference>
<evidence type="ECO:0000313" key="3">
    <source>
        <dbReference type="EnsemblMetazoa" id="G17413.1:cds"/>
    </source>
</evidence>
<dbReference type="Pfam" id="PF00386">
    <property type="entry name" value="C1q"/>
    <property type="match status" value="1"/>
</dbReference>
<protein>
    <submittedName>
        <fullName evidence="3">Uncharacterized protein</fullName>
    </submittedName>
</protein>
<dbReference type="InterPro" id="IPR035897">
    <property type="entry name" value="Toll_tir_struct_dom_sf"/>
</dbReference>
<dbReference type="InterPro" id="IPR042342">
    <property type="entry name" value="TTC22"/>
</dbReference>
<feature type="domain" description="C1q" evidence="2">
    <location>
        <begin position="667"/>
        <end position="798"/>
    </location>
</feature>
<proteinExistence type="predicted"/>
<dbReference type="SUPFAM" id="SSF52200">
    <property type="entry name" value="Toll/Interleukin receptor TIR domain"/>
    <property type="match status" value="3"/>
</dbReference>
<dbReference type="Gene3D" id="3.40.50.10140">
    <property type="entry name" value="Toll/interleukin-1 receptor homology (TIR) domain"/>
    <property type="match status" value="3"/>
</dbReference>
<dbReference type="SMART" id="SM00110">
    <property type="entry name" value="C1Q"/>
    <property type="match status" value="1"/>
</dbReference>
<dbReference type="GO" id="GO:0007165">
    <property type="term" value="P:signal transduction"/>
    <property type="evidence" value="ECO:0007669"/>
    <property type="project" value="InterPro"/>
</dbReference>
<dbReference type="PROSITE" id="PS50104">
    <property type="entry name" value="TIR"/>
    <property type="match status" value="3"/>
</dbReference>